<evidence type="ECO:0000313" key="1">
    <source>
        <dbReference type="EMBL" id="TFY89526.1"/>
    </source>
</evidence>
<reference evidence="1 2" key="1">
    <citation type="journal article" date="2019" name="Syst. Appl. Microbiol.">
        <title>New species of pathogenic Pseudomonas isolated from citrus in Tunisia: Proposal of Pseudomonas kairouanensis sp. nov. and Pseudomonas nabeulensis sp. nov.</title>
        <authorList>
            <person name="Oueslati M."/>
            <person name="Mulet M."/>
            <person name="Gomila M."/>
            <person name="Berge O."/>
            <person name="Hajlaoui M.R."/>
            <person name="Lalucat J."/>
            <person name="Sadfi-Zouaoui N."/>
            <person name="Garcia-Valdes E."/>
        </authorList>
    </citation>
    <scope>NUCLEOTIDE SEQUENCE [LARGE SCALE GENOMIC DNA]</scope>
    <source>
        <strain evidence="1 2">KC12</strain>
    </source>
</reference>
<keyword evidence="2" id="KW-1185">Reference proteome</keyword>
<dbReference type="OrthoDB" id="7032930at2"/>
<name>A0A4Z0ART8_9PSED</name>
<protein>
    <submittedName>
        <fullName evidence="1">Uncharacterized protein</fullName>
    </submittedName>
</protein>
<evidence type="ECO:0000313" key="2">
    <source>
        <dbReference type="Proteomes" id="UP000297391"/>
    </source>
</evidence>
<proteinExistence type="predicted"/>
<accession>A0A4Z0ART8</accession>
<comment type="caution">
    <text evidence="1">The sequence shown here is derived from an EMBL/GenBank/DDBJ whole genome shotgun (WGS) entry which is preliminary data.</text>
</comment>
<sequence>MGCSLCYQFVSLNHLWRPTQKSVCNAVQCGSGLARESGVSASTCVSDTPLSRASPLPHGVRVHFN</sequence>
<organism evidence="1 2">
    <name type="scientific">Pseudomonas kairouanensis</name>
    <dbReference type="NCBI Taxonomy" id="2293832"/>
    <lineage>
        <taxon>Bacteria</taxon>
        <taxon>Pseudomonadati</taxon>
        <taxon>Pseudomonadota</taxon>
        <taxon>Gammaproteobacteria</taxon>
        <taxon>Pseudomonadales</taxon>
        <taxon>Pseudomonadaceae</taxon>
        <taxon>Pseudomonas</taxon>
    </lineage>
</organism>
<gene>
    <name evidence="1" type="ORF">DYL59_11375</name>
</gene>
<dbReference type="Proteomes" id="UP000297391">
    <property type="component" value="Unassembled WGS sequence"/>
</dbReference>
<dbReference type="EMBL" id="QUZU01000011">
    <property type="protein sequence ID" value="TFY89526.1"/>
    <property type="molecule type" value="Genomic_DNA"/>
</dbReference>
<dbReference type="AlphaFoldDB" id="A0A4Z0ART8"/>